<dbReference type="SMART" id="SM00288">
    <property type="entry name" value="VHS"/>
    <property type="match status" value="1"/>
</dbReference>
<keyword evidence="8" id="KW-1185">Reference proteome</keyword>
<dbReference type="InterPro" id="IPR039273">
    <property type="entry name" value="TEPSIN"/>
</dbReference>
<organism evidence="7 8">
    <name type="scientific">Coptis chinensis</name>
    <dbReference type="NCBI Taxonomy" id="261450"/>
    <lineage>
        <taxon>Eukaryota</taxon>
        <taxon>Viridiplantae</taxon>
        <taxon>Streptophyta</taxon>
        <taxon>Embryophyta</taxon>
        <taxon>Tracheophyta</taxon>
        <taxon>Spermatophyta</taxon>
        <taxon>Magnoliopsida</taxon>
        <taxon>Ranunculales</taxon>
        <taxon>Ranunculaceae</taxon>
        <taxon>Coptidoideae</taxon>
        <taxon>Coptis</taxon>
    </lineage>
</organism>
<gene>
    <name evidence="7" type="ORF">IFM89_003787</name>
</gene>
<proteinExistence type="predicted"/>
<feature type="compositionally biased region" description="Basic and acidic residues" evidence="5">
    <location>
        <begin position="134"/>
        <end position="149"/>
    </location>
</feature>
<keyword evidence="3" id="KW-0333">Golgi apparatus</keyword>
<evidence type="ECO:0000256" key="2">
    <source>
        <dbReference type="ARBA" id="ARBA00004601"/>
    </source>
</evidence>
<dbReference type="InterPro" id="IPR008942">
    <property type="entry name" value="ENTH_VHS"/>
</dbReference>
<protein>
    <recommendedName>
        <fullName evidence="6">VHS domain-containing protein</fullName>
    </recommendedName>
</protein>
<evidence type="ECO:0000313" key="7">
    <source>
        <dbReference type="EMBL" id="KAF9612777.1"/>
    </source>
</evidence>
<feature type="compositionally biased region" description="Low complexity" evidence="5">
    <location>
        <begin position="150"/>
        <end position="163"/>
    </location>
</feature>
<dbReference type="InterPro" id="IPR013809">
    <property type="entry name" value="ENTH"/>
</dbReference>
<name>A0A835IAI8_9MAGN</name>
<feature type="region of interest" description="Disordered" evidence="5">
    <location>
        <begin position="217"/>
        <end position="249"/>
    </location>
</feature>
<dbReference type="SUPFAM" id="SSF48464">
    <property type="entry name" value="ENTH/VHS domain"/>
    <property type="match status" value="1"/>
</dbReference>
<dbReference type="PANTHER" id="PTHR21514:SF0">
    <property type="entry name" value="AP-4 COMPLEX ACCESSORY SUBUNIT TEPSIN"/>
    <property type="match status" value="1"/>
</dbReference>
<evidence type="ECO:0000256" key="1">
    <source>
        <dbReference type="ARBA" id="ARBA00004132"/>
    </source>
</evidence>
<feature type="domain" description="VHS" evidence="6">
    <location>
        <begin position="35"/>
        <end position="89"/>
    </location>
</feature>
<feature type="region of interest" description="Disordered" evidence="5">
    <location>
        <begin position="132"/>
        <end position="163"/>
    </location>
</feature>
<dbReference type="Proteomes" id="UP000631114">
    <property type="component" value="Unassembled WGS sequence"/>
</dbReference>
<evidence type="ECO:0000256" key="5">
    <source>
        <dbReference type="SAM" id="MobiDB-lite"/>
    </source>
</evidence>
<dbReference type="AlphaFoldDB" id="A0A835IAI8"/>
<dbReference type="GO" id="GO:0035091">
    <property type="term" value="F:phosphatidylinositol binding"/>
    <property type="evidence" value="ECO:0007669"/>
    <property type="project" value="InterPro"/>
</dbReference>
<evidence type="ECO:0000313" key="8">
    <source>
        <dbReference type="Proteomes" id="UP000631114"/>
    </source>
</evidence>
<sequence length="720" mass="78824">MDSSRRAVEAYWRSRMIEGVTSDEDKIAPVYKLEEICELVRSSHLSIVKEISEFIFKRLNHKSPIVKQKTLRLIKYSVGKSGMEFRREMQRNSSAVRQLFHYKGQVDPLKGDALNKSVRETAHETISAIFASEDDNKPGGEDNINRRIEGFGNSNFEDGNNSNNKKSFLSEVVDIGSASIKLGLSSIASAQHSMKKNENSGGSYKGPVLLRKSLTTENDGQDRFESHNETRSSSSGNLKNVSSGGGGTWGQDLRVNVMEVSNGESSSSHAAASKSREERLLETVVTSGGVRLQPSRDALLVFIVEASKLNAVALSRALDLKLQSHLWQVRMKAVCVLEALLRKKDDTHFAIVASYFSENVDAVVKCSESPQASLREKANKVLSFLDGDQIAGAKNLSEKSSSVKVEMNAVQMPDLIDTGDSYEYYGTEDATNKLSEEIAANVIRTPVIDDLFGDGLPTDISTNGHKNEEDPFADVSFHSSEDKPHVDDLFSGLTIDDKHSANDNHVPVNKSGQELLDIFGPSFEPLQEPNTHKNDVHGLVAGFSNKDKSMDIKNQGVFGGALSGSMSDLNVQLNHQVSNTAINDIFSSQMTGINQSGMFPLGPMPYNVPPNIMFNQALASQQINYGAMGSFLAQQQLLASMSTFQPVASFSAQGNAGVDHFAGSNREGTLPDIFHPNIAVQAPSTMLNNSKKEDTKAFDFISVRLHLMHELSYFFSLSCS</sequence>
<comment type="subcellular location">
    <subcellularLocation>
        <location evidence="1">Cytoplasmic vesicle</location>
        <location evidence="1">Clathrin-coated vesicle</location>
    </subcellularLocation>
    <subcellularLocation>
        <location evidence="2">Golgi apparatus</location>
        <location evidence="2">trans-Golgi network</location>
    </subcellularLocation>
</comment>
<feature type="compositionally biased region" description="Low complexity" evidence="5">
    <location>
        <begin position="232"/>
        <end position="242"/>
    </location>
</feature>
<evidence type="ECO:0000256" key="4">
    <source>
        <dbReference type="ARBA" id="ARBA00023329"/>
    </source>
</evidence>
<dbReference type="PROSITE" id="PS50179">
    <property type="entry name" value="VHS"/>
    <property type="match status" value="1"/>
</dbReference>
<accession>A0A835IAI8</accession>
<dbReference type="GO" id="GO:0030136">
    <property type="term" value="C:clathrin-coated vesicle"/>
    <property type="evidence" value="ECO:0007669"/>
    <property type="project" value="UniProtKB-SubCell"/>
</dbReference>
<reference evidence="7 8" key="1">
    <citation type="submission" date="2020-10" db="EMBL/GenBank/DDBJ databases">
        <title>The Coptis chinensis genome and diversification of protoberbering-type alkaloids.</title>
        <authorList>
            <person name="Wang B."/>
            <person name="Shu S."/>
            <person name="Song C."/>
            <person name="Liu Y."/>
        </authorList>
    </citation>
    <scope>NUCLEOTIDE SEQUENCE [LARGE SCALE GENOMIC DNA]</scope>
    <source>
        <strain evidence="7">HL-2020</strain>
        <tissue evidence="7">Leaf</tissue>
    </source>
</reference>
<feature type="compositionally biased region" description="Basic and acidic residues" evidence="5">
    <location>
        <begin position="220"/>
        <end position="230"/>
    </location>
</feature>
<evidence type="ECO:0000256" key="3">
    <source>
        <dbReference type="ARBA" id="ARBA00023034"/>
    </source>
</evidence>
<evidence type="ECO:0000259" key="6">
    <source>
        <dbReference type="PROSITE" id="PS50179"/>
    </source>
</evidence>
<comment type="caution">
    <text evidence="7">The sequence shown here is derived from an EMBL/GenBank/DDBJ whole genome shotgun (WGS) entry which is preliminary data.</text>
</comment>
<dbReference type="Gene3D" id="1.25.40.90">
    <property type="match status" value="1"/>
</dbReference>
<dbReference type="InterPro" id="IPR035802">
    <property type="entry name" value="ENTH/VHS_tepsin"/>
</dbReference>
<dbReference type="GO" id="GO:0032588">
    <property type="term" value="C:trans-Golgi network membrane"/>
    <property type="evidence" value="ECO:0007669"/>
    <property type="project" value="TreeGrafter"/>
</dbReference>
<keyword evidence="4" id="KW-0968">Cytoplasmic vesicle</keyword>
<dbReference type="InterPro" id="IPR002014">
    <property type="entry name" value="VHS_dom"/>
</dbReference>
<dbReference type="Pfam" id="PF01417">
    <property type="entry name" value="ENTH"/>
    <property type="match status" value="1"/>
</dbReference>
<dbReference type="PANTHER" id="PTHR21514">
    <property type="entry name" value="AP-4 COMPLEX ACCESSORY SUBUNIT TEPSIN"/>
    <property type="match status" value="1"/>
</dbReference>
<dbReference type="CDD" id="cd03572">
    <property type="entry name" value="ENTH_like_Tepsin"/>
    <property type="match status" value="1"/>
</dbReference>
<dbReference type="EMBL" id="JADFTS010000003">
    <property type="protein sequence ID" value="KAF9612777.1"/>
    <property type="molecule type" value="Genomic_DNA"/>
</dbReference>
<dbReference type="GO" id="GO:0043130">
    <property type="term" value="F:ubiquitin binding"/>
    <property type="evidence" value="ECO:0007669"/>
    <property type="project" value="InterPro"/>
</dbReference>
<dbReference type="OrthoDB" id="118154at2759"/>